<evidence type="ECO:0000256" key="6">
    <source>
        <dbReference type="PIRSR" id="PIRSR606710-2"/>
    </source>
</evidence>
<reference evidence="8" key="1">
    <citation type="submission" date="2022-07" db="EMBL/GenBank/DDBJ databases">
        <authorList>
            <person name="Li W.-J."/>
            <person name="Deng Q.-Q."/>
        </authorList>
    </citation>
    <scope>NUCLEOTIDE SEQUENCE</scope>
    <source>
        <strain evidence="8">SYSU M60031</strain>
    </source>
</reference>
<evidence type="ECO:0000256" key="7">
    <source>
        <dbReference type="SAM" id="MobiDB-lite"/>
    </source>
</evidence>
<dbReference type="AlphaFoldDB" id="A0AA41X7Z4"/>
<dbReference type="Gene3D" id="2.60.120.560">
    <property type="entry name" value="Exo-inulinase, domain 1"/>
    <property type="match status" value="2"/>
</dbReference>
<dbReference type="SUPFAM" id="SSF75005">
    <property type="entry name" value="Arabinanase/levansucrase/invertase"/>
    <property type="match status" value="1"/>
</dbReference>
<dbReference type="GO" id="GO:0005975">
    <property type="term" value="P:carbohydrate metabolic process"/>
    <property type="evidence" value="ECO:0007669"/>
    <property type="project" value="InterPro"/>
</dbReference>
<evidence type="ECO:0000256" key="2">
    <source>
        <dbReference type="ARBA" id="ARBA00009865"/>
    </source>
</evidence>
<evidence type="ECO:0000313" key="9">
    <source>
        <dbReference type="Proteomes" id="UP001156102"/>
    </source>
</evidence>
<dbReference type="InterPro" id="IPR006710">
    <property type="entry name" value="Glyco_hydro_43"/>
</dbReference>
<dbReference type="EMBL" id="JANCLT010000002">
    <property type="protein sequence ID" value="MCP8967958.1"/>
    <property type="molecule type" value="Genomic_DNA"/>
</dbReference>
<comment type="caution">
    <text evidence="8">The sequence shown here is derived from an EMBL/GenBank/DDBJ whole genome shotgun (WGS) entry which is preliminary data.</text>
</comment>
<dbReference type="PANTHER" id="PTHR43301:SF3">
    <property type="entry name" value="ARABINAN ENDO-1,5-ALPHA-L-ARABINOSIDASE A-RELATED"/>
    <property type="match status" value="1"/>
</dbReference>
<feature type="site" description="Important for catalytic activity, responsible for pKa modulation of the active site Glu and correct orientation of both the proton donor and substrate" evidence="6">
    <location>
        <position position="131"/>
    </location>
</feature>
<evidence type="ECO:0000256" key="1">
    <source>
        <dbReference type="ARBA" id="ARBA00004834"/>
    </source>
</evidence>
<dbReference type="GO" id="GO:0004553">
    <property type="term" value="F:hydrolase activity, hydrolyzing O-glycosyl compounds"/>
    <property type="evidence" value="ECO:0007669"/>
    <property type="project" value="InterPro"/>
</dbReference>
<dbReference type="CDD" id="cd08991">
    <property type="entry name" value="GH43_HoAraf43-like"/>
    <property type="match status" value="1"/>
</dbReference>
<proteinExistence type="inferred from homology"/>
<evidence type="ECO:0000256" key="3">
    <source>
        <dbReference type="ARBA" id="ARBA00022801"/>
    </source>
</evidence>
<dbReference type="Gene3D" id="2.115.10.20">
    <property type="entry name" value="Glycosyl hydrolase domain, family 43"/>
    <property type="match status" value="1"/>
</dbReference>
<evidence type="ECO:0000256" key="5">
    <source>
        <dbReference type="PIRSR" id="PIRSR606710-1"/>
    </source>
</evidence>
<keyword evidence="9" id="KW-1185">Reference proteome</keyword>
<sequence>MGELRTFQNPPVIHRPEENDQEYPLVNPDPYVIKYKGMYYSYATGAQGVTVMASGDLCEWQHLGYALRLPDQKDYWAPAVYYHNGLFYMYYSSMKPDEHDPHFEIMKVAVSEAPEGPFRYVKTLFDTFSIDAHVVRRDGEFYLFYSTNDYAGTDEDHPGTVILVDRLLDLYTPAGEPQIVVKPTLQEEVFEENRFGDGRDWHTIEGAFYLERHGKHYCMYSGNAYLKPHYFIGYSIADTITGPWTKAPNEYTYAPLMKKTEHVLGTGHNSVIQAPNLIDDWIVYHGVDAGKVHEMHREHRQLRIDPLFWKGEHMWTPGPSHDLQAAPALPTVQGLDNGLWEENGGAWETADGELRQTSPAGKAEWLLREPVNSYVCEVSAKWNPPVPSHLGGLYGLYLAYQNEANYVQLLFHTGRHEFQVLAAVNGIRSELHRGRLEKGFRWDVWHCIRVERNLSHAAVWVDGQELLRASVPVPSGRVGFVTHSTSASYAGFALTKQVSLMPGSLPLFEASGDWSLLGRKLSYEKDGRLGMVVMKEPFGTGYQCSVDVKTNSQYKGRLGIYISYLNQDNYVRVSFDEAKRRVCIQWIEDGTVRQSEEADYPPLLSFGDGHTLLVKAGGGQAVVLADDMLIFDGDVSTCEAGIGLFAEMKTEFRHLQVWTLN</sequence>
<comment type="pathway">
    <text evidence="1">Glycan metabolism; L-arabinan degradation.</text>
</comment>
<feature type="active site" description="Proton acceptor" evidence="5">
    <location>
        <position position="29"/>
    </location>
</feature>
<dbReference type="Proteomes" id="UP001156102">
    <property type="component" value="Unassembled WGS sequence"/>
</dbReference>
<evidence type="ECO:0000313" key="8">
    <source>
        <dbReference type="EMBL" id="MCP8967958.1"/>
    </source>
</evidence>
<feature type="region of interest" description="Disordered" evidence="7">
    <location>
        <begin position="1"/>
        <end position="20"/>
    </location>
</feature>
<feature type="active site" description="Proton donor" evidence="5">
    <location>
        <position position="205"/>
    </location>
</feature>
<name>A0AA41X7Z4_9BACI</name>
<dbReference type="Pfam" id="PF04616">
    <property type="entry name" value="Glyco_hydro_43"/>
    <property type="match status" value="1"/>
</dbReference>
<protein>
    <submittedName>
        <fullName evidence="8">Family 43 glycosylhydrolase</fullName>
    </submittedName>
</protein>
<gene>
    <name evidence="8" type="ORF">NK662_05320</name>
</gene>
<comment type="similarity">
    <text evidence="2">Belongs to the glycosyl hydrolase 43 family.</text>
</comment>
<keyword evidence="3" id="KW-0378">Hydrolase</keyword>
<evidence type="ECO:0000256" key="4">
    <source>
        <dbReference type="ARBA" id="ARBA00023295"/>
    </source>
</evidence>
<dbReference type="PANTHER" id="PTHR43301">
    <property type="entry name" value="ARABINAN ENDO-1,5-ALPHA-L-ARABINOSIDASE"/>
    <property type="match status" value="1"/>
</dbReference>
<organism evidence="8 9">
    <name type="scientific">Ectobacillus ponti</name>
    <dbReference type="NCBI Taxonomy" id="2961894"/>
    <lineage>
        <taxon>Bacteria</taxon>
        <taxon>Bacillati</taxon>
        <taxon>Bacillota</taxon>
        <taxon>Bacilli</taxon>
        <taxon>Bacillales</taxon>
        <taxon>Bacillaceae</taxon>
        <taxon>Ectobacillus</taxon>
    </lineage>
</organism>
<accession>A0AA41X7Z4</accession>
<dbReference type="InterPro" id="IPR050727">
    <property type="entry name" value="GH43_arabinanases"/>
</dbReference>
<dbReference type="InterPro" id="IPR023296">
    <property type="entry name" value="Glyco_hydro_beta-prop_sf"/>
</dbReference>
<dbReference type="RefSeq" id="WP_254757861.1">
    <property type="nucleotide sequence ID" value="NZ_JANCLT010000002.1"/>
</dbReference>
<keyword evidence="4" id="KW-0326">Glycosidase</keyword>